<name>A0A0A9HX70_ARUDO</name>
<protein>
    <submittedName>
        <fullName evidence="2">Uncharacterized protein</fullName>
    </submittedName>
</protein>
<sequence length="70" mass="7840">MIQMRVCKVKPSRYIMVATVQHLALLKDDEYCSPKSCRNNYSISAINSSAAEKPNTKPGDKYQQVSSSTQ</sequence>
<evidence type="ECO:0000256" key="1">
    <source>
        <dbReference type="SAM" id="MobiDB-lite"/>
    </source>
</evidence>
<evidence type="ECO:0000313" key="2">
    <source>
        <dbReference type="EMBL" id="JAE37488.1"/>
    </source>
</evidence>
<proteinExistence type="predicted"/>
<dbReference type="EMBL" id="GBRH01160408">
    <property type="protein sequence ID" value="JAE37488.1"/>
    <property type="molecule type" value="Transcribed_RNA"/>
</dbReference>
<feature type="region of interest" description="Disordered" evidence="1">
    <location>
        <begin position="49"/>
        <end position="70"/>
    </location>
</feature>
<reference evidence="2" key="1">
    <citation type="submission" date="2014-09" db="EMBL/GenBank/DDBJ databases">
        <authorList>
            <person name="Magalhaes I.L.F."/>
            <person name="Oliveira U."/>
            <person name="Santos F.R."/>
            <person name="Vidigal T.H.D.A."/>
            <person name="Brescovit A.D."/>
            <person name="Santos A.J."/>
        </authorList>
    </citation>
    <scope>NUCLEOTIDE SEQUENCE</scope>
    <source>
        <tissue evidence="2">Shoot tissue taken approximately 20 cm above the soil surface</tissue>
    </source>
</reference>
<reference evidence="2" key="2">
    <citation type="journal article" date="2015" name="Data Brief">
        <title>Shoot transcriptome of the giant reed, Arundo donax.</title>
        <authorList>
            <person name="Barrero R.A."/>
            <person name="Guerrero F.D."/>
            <person name="Moolhuijzen P."/>
            <person name="Goolsby J.A."/>
            <person name="Tidwell J."/>
            <person name="Bellgard S.E."/>
            <person name="Bellgard M.I."/>
        </authorList>
    </citation>
    <scope>NUCLEOTIDE SEQUENCE</scope>
    <source>
        <tissue evidence="2">Shoot tissue taken approximately 20 cm above the soil surface</tissue>
    </source>
</reference>
<organism evidence="2">
    <name type="scientific">Arundo donax</name>
    <name type="common">Giant reed</name>
    <name type="synonym">Donax arundinaceus</name>
    <dbReference type="NCBI Taxonomy" id="35708"/>
    <lineage>
        <taxon>Eukaryota</taxon>
        <taxon>Viridiplantae</taxon>
        <taxon>Streptophyta</taxon>
        <taxon>Embryophyta</taxon>
        <taxon>Tracheophyta</taxon>
        <taxon>Spermatophyta</taxon>
        <taxon>Magnoliopsida</taxon>
        <taxon>Liliopsida</taxon>
        <taxon>Poales</taxon>
        <taxon>Poaceae</taxon>
        <taxon>PACMAD clade</taxon>
        <taxon>Arundinoideae</taxon>
        <taxon>Arundineae</taxon>
        <taxon>Arundo</taxon>
    </lineage>
</organism>
<dbReference type="AlphaFoldDB" id="A0A0A9HX70"/>
<accession>A0A0A9HX70</accession>